<evidence type="ECO:0000313" key="2">
    <source>
        <dbReference type="EMBL" id="QBH78357.1"/>
    </source>
</evidence>
<evidence type="ECO:0000313" key="1">
    <source>
        <dbReference type="EMBL" id="QBH76097.1"/>
    </source>
</evidence>
<dbReference type="EMBL" id="MH790556">
    <property type="protein sequence ID" value="QBH76097.1"/>
    <property type="molecule type" value="Genomic_DNA"/>
</dbReference>
<dbReference type="EMBL" id="MH790635">
    <property type="protein sequence ID" value="QBH82903.1"/>
    <property type="molecule type" value="Genomic_DNA"/>
</dbReference>
<name>A0A481TB96_HHV2</name>
<accession>A0A481TB96</accession>
<organismHost>
    <name type="scientific">Homo sapiens</name>
    <name type="common">Human</name>
    <dbReference type="NCBI Taxonomy" id="9606"/>
</organismHost>
<reference evidence="2" key="1">
    <citation type="submission" date="2018-08" db="EMBL/GenBank/DDBJ databases">
        <title>HSV2 whole genome sequences from clinical isolates.</title>
        <authorList>
            <person name="Roychoudhury P."/>
            <person name="Greninger A.L."/>
            <person name="Jerome K.R."/>
            <person name="Johnston C."/>
            <person name="Wald A."/>
            <person name="Xie H."/>
        </authorList>
    </citation>
    <scope>NUCLEOTIDE SEQUENCE</scope>
    <source>
        <strain evidence="2">2003-24998</strain>
        <strain evidence="3">2010-8179</strain>
        <strain evidence="1">2012-15948</strain>
    </source>
</reference>
<dbReference type="EMBL" id="MH790583">
    <property type="protein sequence ID" value="QBH78357.1"/>
    <property type="molecule type" value="Genomic_DNA"/>
</dbReference>
<protein>
    <submittedName>
        <fullName evidence="2">Uncharacterized protein</fullName>
    </submittedName>
</protein>
<dbReference type="PROSITE" id="PS51257">
    <property type="entry name" value="PROKAR_LIPOPROTEIN"/>
    <property type="match status" value="1"/>
</dbReference>
<proteinExistence type="predicted"/>
<organism evidence="2">
    <name type="scientific">Human herpesvirus 2</name>
    <name type="common">HHV-2</name>
    <name type="synonym">Human herpes simplex virus 2</name>
    <dbReference type="NCBI Taxonomy" id="10310"/>
    <lineage>
        <taxon>Viruses</taxon>
        <taxon>Duplodnaviria</taxon>
        <taxon>Heunggongvirae</taxon>
        <taxon>Peploviricota</taxon>
        <taxon>Herviviricetes</taxon>
        <taxon>Herpesvirales</taxon>
        <taxon>Orthoherpesviridae</taxon>
        <taxon>Alphaherpesvirinae</taxon>
        <taxon>Simplexvirus</taxon>
        <taxon>Simplexvirus humanalpha2</taxon>
    </lineage>
</organism>
<evidence type="ECO:0000313" key="3">
    <source>
        <dbReference type="EMBL" id="QBH82903.1"/>
    </source>
</evidence>
<sequence length="43" mass="4560">MRWASSRTVICNSHAQTFPAISVACGIAIRAAARRRAASSARS</sequence>